<name>A0A934HSQ6_9RHOB</name>
<evidence type="ECO:0000259" key="2">
    <source>
        <dbReference type="PROSITE" id="PS50405"/>
    </source>
</evidence>
<dbReference type="SUPFAM" id="SSF52833">
    <property type="entry name" value="Thioredoxin-like"/>
    <property type="match status" value="1"/>
</dbReference>
<dbReference type="SUPFAM" id="SSF47616">
    <property type="entry name" value="GST C-terminal domain-like"/>
    <property type="match status" value="1"/>
</dbReference>
<keyword evidence="4" id="KW-1185">Reference proteome</keyword>
<evidence type="ECO:0000313" key="3">
    <source>
        <dbReference type="EMBL" id="MBI6630171.1"/>
    </source>
</evidence>
<feature type="domain" description="GST C-terminal" evidence="2">
    <location>
        <begin position="86"/>
        <end position="209"/>
    </location>
</feature>
<dbReference type="InterPro" id="IPR036249">
    <property type="entry name" value="Thioredoxin-like_sf"/>
</dbReference>
<dbReference type="AlphaFoldDB" id="A0A934HSQ6"/>
<comment type="caution">
    <text evidence="3">The sequence shown here is derived from an EMBL/GenBank/DDBJ whole genome shotgun (WGS) entry which is preliminary data.</text>
</comment>
<organism evidence="3 4">
    <name type="scientific">Pontibaca salina</name>
    <dbReference type="NCBI Taxonomy" id="2795731"/>
    <lineage>
        <taxon>Bacteria</taxon>
        <taxon>Pseudomonadati</taxon>
        <taxon>Pseudomonadota</taxon>
        <taxon>Alphaproteobacteria</taxon>
        <taxon>Rhodobacterales</taxon>
        <taxon>Roseobacteraceae</taxon>
        <taxon>Pontibaca</taxon>
    </lineage>
</organism>
<gene>
    <name evidence="3" type="ORF">JAO82_09795</name>
</gene>
<dbReference type="Pfam" id="PF13410">
    <property type="entry name" value="GST_C_2"/>
    <property type="match status" value="1"/>
</dbReference>
<dbReference type="InterPro" id="IPR034345">
    <property type="entry name" value="Gtt2-like_N"/>
</dbReference>
<dbReference type="InterPro" id="IPR004045">
    <property type="entry name" value="Glutathione_S-Trfase_N"/>
</dbReference>
<dbReference type="InterPro" id="IPR040079">
    <property type="entry name" value="Glutathione_S-Trfase"/>
</dbReference>
<dbReference type="InterPro" id="IPR036282">
    <property type="entry name" value="Glutathione-S-Trfase_C_sf"/>
</dbReference>
<dbReference type="Gene3D" id="1.20.1050.10">
    <property type="match status" value="1"/>
</dbReference>
<dbReference type="PANTHER" id="PTHR44051">
    <property type="entry name" value="GLUTATHIONE S-TRANSFERASE-RELATED"/>
    <property type="match status" value="1"/>
</dbReference>
<dbReference type="EMBL" id="JAEIJD010000007">
    <property type="protein sequence ID" value="MBI6630171.1"/>
    <property type="molecule type" value="Genomic_DNA"/>
</dbReference>
<evidence type="ECO:0000313" key="4">
    <source>
        <dbReference type="Proteomes" id="UP000613255"/>
    </source>
</evidence>
<proteinExistence type="predicted"/>
<dbReference type="PANTHER" id="PTHR44051:SF8">
    <property type="entry name" value="GLUTATHIONE S-TRANSFERASE GSTA"/>
    <property type="match status" value="1"/>
</dbReference>
<dbReference type="SFLD" id="SFLDS00019">
    <property type="entry name" value="Glutathione_Transferase_(cytos"/>
    <property type="match status" value="1"/>
</dbReference>
<dbReference type="PROSITE" id="PS50405">
    <property type="entry name" value="GST_CTER"/>
    <property type="match status" value="1"/>
</dbReference>
<dbReference type="SFLD" id="SFLDG00358">
    <property type="entry name" value="Main_(cytGST)"/>
    <property type="match status" value="1"/>
</dbReference>
<protein>
    <submittedName>
        <fullName evidence="3">Glutathione S-transferase</fullName>
    </submittedName>
</protein>
<dbReference type="PROSITE" id="PS50404">
    <property type="entry name" value="GST_NTER"/>
    <property type="match status" value="1"/>
</dbReference>
<accession>A0A934HSQ6</accession>
<dbReference type="Gene3D" id="3.40.30.10">
    <property type="entry name" value="Glutaredoxin"/>
    <property type="match status" value="1"/>
</dbReference>
<dbReference type="Proteomes" id="UP000613255">
    <property type="component" value="Unassembled WGS sequence"/>
</dbReference>
<sequence>MLFFDCTTAPNPRRVRMIIAEKRLEIETRELSIANGEQLSPDFLAINPRGTLPVLVTEAGQALSETVAIASYLEDLHPEPSLMGQGAEEKAAVLNWNAVIEQQGGQAIFDAFRNSHPAMKGRAIPGPADYAQIPDLAERSRQRVNAFFELLEARLQQSPFIATNRFTLADISCFVMVEFARVIKMRIPQGNPATLAWYEHICERPSASV</sequence>
<dbReference type="CDD" id="cd03051">
    <property type="entry name" value="GST_N_GTT2_like"/>
    <property type="match status" value="1"/>
</dbReference>
<dbReference type="InterPro" id="IPR010987">
    <property type="entry name" value="Glutathione-S-Trfase_C-like"/>
</dbReference>
<feature type="domain" description="GST N-terminal" evidence="1">
    <location>
        <begin position="1"/>
        <end position="81"/>
    </location>
</feature>
<reference evidence="3" key="1">
    <citation type="submission" date="2020-12" db="EMBL/GenBank/DDBJ databases">
        <title>Pontibaca salina gen. nov., sp. nov., isolated from marine sediment.</title>
        <authorList>
            <person name="Bo J."/>
            <person name="Wang S."/>
            <person name="Song X."/>
            <person name="Du Z."/>
        </authorList>
    </citation>
    <scope>NUCLEOTIDE SEQUENCE</scope>
    <source>
        <strain evidence="3">S1109L</strain>
    </source>
</reference>
<dbReference type="Pfam" id="PF13409">
    <property type="entry name" value="GST_N_2"/>
    <property type="match status" value="1"/>
</dbReference>
<evidence type="ECO:0000259" key="1">
    <source>
        <dbReference type="PROSITE" id="PS50404"/>
    </source>
</evidence>